<keyword evidence="3" id="KW-1185">Reference proteome</keyword>
<comment type="caution">
    <text evidence="2">The sequence shown here is derived from an EMBL/GenBank/DDBJ whole genome shotgun (WGS) entry which is preliminary data.</text>
</comment>
<feature type="domain" description="Nop" evidence="1">
    <location>
        <begin position="107"/>
        <end position="148"/>
    </location>
</feature>
<evidence type="ECO:0000313" key="2">
    <source>
        <dbReference type="EMBL" id="KAF7379252.1"/>
    </source>
</evidence>
<feature type="domain" description="Nop" evidence="1">
    <location>
        <begin position="229"/>
        <end position="279"/>
    </location>
</feature>
<proteinExistence type="predicted"/>
<dbReference type="GO" id="GO:0071011">
    <property type="term" value="C:precatalytic spliceosome"/>
    <property type="evidence" value="ECO:0007669"/>
    <property type="project" value="TreeGrafter"/>
</dbReference>
<dbReference type="GO" id="GO:0005687">
    <property type="term" value="C:U4 snRNP"/>
    <property type="evidence" value="ECO:0007669"/>
    <property type="project" value="TreeGrafter"/>
</dbReference>
<evidence type="ECO:0000259" key="1">
    <source>
        <dbReference type="Pfam" id="PF01798"/>
    </source>
</evidence>
<accession>A0A834IZU3</accession>
<dbReference type="GO" id="GO:0046540">
    <property type="term" value="C:U4/U6 x U5 tri-snRNP complex"/>
    <property type="evidence" value="ECO:0007669"/>
    <property type="project" value="InterPro"/>
</dbReference>
<dbReference type="Gene3D" id="1.10.246.90">
    <property type="entry name" value="Nop domain"/>
    <property type="match status" value="1"/>
</dbReference>
<dbReference type="InterPro" id="IPR027105">
    <property type="entry name" value="Prp31"/>
</dbReference>
<dbReference type="EMBL" id="JACSDZ010000025">
    <property type="protein sequence ID" value="KAF7379252.1"/>
    <property type="molecule type" value="Genomic_DNA"/>
</dbReference>
<dbReference type="AlphaFoldDB" id="A0A834IZU3"/>
<organism evidence="2 3">
    <name type="scientific">Vespula germanica</name>
    <name type="common">German yellow jacket</name>
    <name type="synonym">Paravespula germanica</name>
    <dbReference type="NCBI Taxonomy" id="30212"/>
    <lineage>
        <taxon>Eukaryota</taxon>
        <taxon>Metazoa</taxon>
        <taxon>Ecdysozoa</taxon>
        <taxon>Arthropoda</taxon>
        <taxon>Hexapoda</taxon>
        <taxon>Insecta</taxon>
        <taxon>Pterygota</taxon>
        <taxon>Neoptera</taxon>
        <taxon>Endopterygota</taxon>
        <taxon>Hymenoptera</taxon>
        <taxon>Apocrita</taxon>
        <taxon>Aculeata</taxon>
        <taxon>Vespoidea</taxon>
        <taxon>Vespidae</taxon>
        <taxon>Vespinae</taxon>
        <taxon>Vespula</taxon>
    </lineage>
</organism>
<sequence length="361" mass="40917">MSPVEELEELEDNCNTNSVGEPEDRIFFHLFGSKSIQKVLSSEKLREAICESCNVPKEYKNSASKTIDCLKSSTKSFGSNWSIYDYKNYGYYWRFDKIGFIKTASLANTEIIYYSKILQGTSSDLRRKSEGLVAAKGSSAARIDASHKKIKVAPVKELAKFPDFSLYFIAVLSSEKVREAIRESSDVPKEYRNCAFKTVDCLKNSTKSCYWRFDKIGFTKTVSLANTEIIHYSKIRQGTSSDLRRKTERIVAAKSSSPARIDASHKMLSSEKLREAICESCNVPKEYKNSASKTIDYLKSSTKSFGSNWSIYDYKNYGPPRDIIQFQLAERKSSPLVLPPFDRRQLSSKSSNWSAGDIIDI</sequence>
<protein>
    <recommendedName>
        <fullName evidence="1">Nop domain-containing protein</fullName>
    </recommendedName>
</protein>
<dbReference type="PANTHER" id="PTHR13904:SF0">
    <property type="entry name" value="U4_U6 SMALL NUCLEAR RIBONUCLEOPROTEIN PRP31"/>
    <property type="match status" value="1"/>
</dbReference>
<name>A0A834IZU3_VESGE</name>
<dbReference type="InterPro" id="IPR042239">
    <property type="entry name" value="Nop_C"/>
</dbReference>
<dbReference type="Pfam" id="PF01798">
    <property type="entry name" value="Nop"/>
    <property type="match status" value="2"/>
</dbReference>
<evidence type="ECO:0000313" key="3">
    <source>
        <dbReference type="Proteomes" id="UP000617340"/>
    </source>
</evidence>
<dbReference type="Proteomes" id="UP000617340">
    <property type="component" value="Unassembled WGS sequence"/>
</dbReference>
<reference evidence="2" key="1">
    <citation type="journal article" date="2020" name="G3 (Bethesda)">
        <title>High-Quality Assemblies for Three Invasive Social Wasps from the &lt;i&gt;Vespula&lt;/i&gt; Genus.</title>
        <authorList>
            <person name="Harrop T.W.R."/>
            <person name="Guhlin J."/>
            <person name="McLaughlin G.M."/>
            <person name="Permina E."/>
            <person name="Stockwell P."/>
            <person name="Gilligan J."/>
            <person name="Le Lec M.F."/>
            <person name="Gruber M.A.M."/>
            <person name="Quinn O."/>
            <person name="Lovegrove M."/>
            <person name="Duncan E.J."/>
            <person name="Remnant E.J."/>
            <person name="Van Eeckhoven J."/>
            <person name="Graham B."/>
            <person name="Knapp R.A."/>
            <person name="Langford K.W."/>
            <person name="Kronenberg Z."/>
            <person name="Press M.O."/>
            <person name="Eacker S.M."/>
            <person name="Wilson-Rankin E.E."/>
            <person name="Purcell J."/>
            <person name="Lester P.J."/>
            <person name="Dearden P.K."/>
        </authorList>
    </citation>
    <scope>NUCLEOTIDE SEQUENCE</scope>
    <source>
        <strain evidence="2">Linc-1</strain>
    </source>
</reference>
<dbReference type="GO" id="GO:0000244">
    <property type="term" value="P:spliceosomal tri-snRNP complex assembly"/>
    <property type="evidence" value="ECO:0007669"/>
    <property type="project" value="InterPro"/>
</dbReference>
<gene>
    <name evidence="2" type="ORF">HZH68_017097</name>
</gene>
<dbReference type="PANTHER" id="PTHR13904">
    <property type="entry name" value="PRE-MRNA SPLICING FACTOR PRP31"/>
    <property type="match status" value="1"/>
</dbReference>
<dbReference type="InterPro" id="IPR002687">
    <property type="entry name" value="Nop_dom"/>
</dbReference>